<proteinExistence type="inferred from homology"/>
<dbReference type="InterPro" id="IPR011990">
    <property type="entry name" value="TPR-like_helical_dom_sf"/>
</dbReference>
<evidence type="ECO:0000259" key="8">
    <source>
        <dbReference type="Pfam" id="PF14322"/>
    </source>
</evidence>
<keyword evidence="10" id="KW-1185">Reference proteome</keyword>
<dbReference type="RefSeq" id="WP_093364196.1">
    <property type="nucleotide sequence ID" value="NZ_FOZZ01000003.1"/>
</dbReference>
<dbReference type="SUPFAM" id="SSF48452">
    <property type="entry name" value="TPR-like"/>
    <property type="match status" value="1"/>
</dbReference>
<dbReference type="Pfam" id="PF07980">
    <property type="entry name" value="SusD_RagB"/>
    <property type="match status" value="1"/>
</dbReference>
<dbReference type="AlphaFoldDB" id="A0A1I6R4C1"/>
<feature type="signal peptide" evidence="6">
    <location>
        <begin position="1"/>
        <end position="22"/>
    </location>
</feature>
<dbReference type="Gene3D" id="1.25.40.390">
    <property type="match status" value="1"/>
</dbReference>
<dbReference type="GO" id="GO:0009279">
    <property type="term" value="C:cell outer membrane"/>
    <property type="evidence" value="ECO:0007669"/>
    <property type="project" value="UniProtKB-SubCell"/>
</dbReference>
<gene>
    <name evidence="9" type="ORF">SAMN05660206_10384</name>
</gene>
<dbReference type="EMBL" id="FOZZ01000003">
    <property type="protein sequence ID" value="SFS59592.1"/>
    <property type="molecule type" value="Genomic_DNA"/>
</dbReference>
<dbReference type="Pfam" id="PF14322">
    <property type="entry name" value="SusD-like_3"/>
    <property type="match status" value="1"/>
</dbReference>
<dbReference type="Proteomes" id="UP000198785">
    <property type="component" value="Unassembled WGS sequence"/>
</dbReference>
<evidence type="ECO:0000256" key="4">
    <source>
        <dbReference type="ARBA" id="ARBA00023136"/>
    </source>
</evidence>
<feature type="domain" description="SusD-like N-terminal" evidence="8">
    <location>
        <begin position="25"/>
        <end position="229"/>
    </location>
</feature>
<evidence type="ECO:0000259" key="7">
    <source>
        <dbReference type="Pfam" id="PF07980"/>
    </source>
</evidence>
<dbReference type="InterPro" id="IPR033985">
    <property type="entry name" value="SusD-like_N"/>
</dbReference>
<dbReference type="STRING" id="683125.SAMN05660206_10384"/>
<evidence type="ECO:0000313" key="10">
    <source>
        <dbReference type="Proteomes" id="UP000198785"/>
    </source>
</evidence>
<evidence type="ECO:0000256" key="5">
    <source>
        <dbReference type="ARBA" id="ARBA00023237"/>
    </source>
</evidence>
<comment type="subcellular location">
    <subcellularLocation>
        <location evidence="1">Cell outer membrane</location>
    </subcellularLocation>
</comment>
<evidence type="ECO:0000256" key="6">
    <source>
        <dbReference type="SAM" id="SignalP"/>
    </source>
</evidence>
<dbReference type="OrthoDB" id="5694214at2"/>
<accession>A0A1I6R4C1</accession>
<dbReference type="PROSITE" id="PS51257">
    <property type="entry name" value="PROKAR_LIPOPROTEIN"/>
    <property type="match status" value="1"/>
</dbReference>
<reference evidence="9 10" key="1">
    <citation type="submission" date="2016-10" db="EMBL/GenBank/DDBJ databases">
        <authorList>
            <person name="de Groot N.N."/>
        </authorList>
    </citation>
    <scope>NUCLEOTIDE SEQUENCE [LARGE SCALE GENOMIC DNA]</scope>
    <source>
        <strain evidence="9 10">DSM 22789</strain>
    </source>
</reference>
<evidence type="ECO:0000313" key="9">
    <source>
        <dbReference type="EMBL" id="SFS59592.1"/>
    </source>
</evidence>
<name>A0A1I6R4C1_9SPHI</name>
<evidence type="ECO:0000256" key="1">
    <source>
        <dbReference type="ARBA" id="ARBA00004442"/>
    </source>
</evidence>
<feature type="domain" description="RagB/SusD" evidence="7">
    <location>
        <begin position="285"/>
        <end position="644"/>
    </location>
</feature>
<protein>
    <submittedName>
        <fullName evidence="9">Starch-binding associating with outer membrane</fullName>
    </submittedName>
</protein>
<comment type="similarity">
    <text evidence="2">Belongs to the SusD family.</text>
</comment>
<evidence type="ECO:0000256" key="3">
    <source>
        <dbReference type="ARBA" id="ARBA00022729"/>
    </source>
</evidence>
<sequence length="646" mass="71948">MKKIKYSLLGLAVLSLSFGGCKKNFLDTNPYNTLASSTMWQSEALCEQGMAGVYATLRGWGPSVANSGGAGNYLFDIFGMTSQGNYDNNGGFFRAGVTASSAILSEQWVKFYKGVYRANDAIEGLSGAPISEESKGRMMAEAKFLRALFYLHINALYGGNGIGVPLYLENVNANEYTKGQTAEMDVWEQIIIDLTEAINEPNLPDNYVNKKDGKASKGAAYALRGKAYLYRAQSKGWQGQDGKSDFEAAAADFAKVGEMGYGIFAPTGTDADFKQLFKEPNESSNEMIFSVQYMEDATKSFGINRARIQGAFQMGGGDNAGSWTDMHIRPAIADLYEVKVDNNTSKAFNWDDFITGYNTTPAVQREVFFLRDIKDGGVDIHEKVTSVVNAKLNGAGLSSVKNLYLEEGNEDRIRAAYAKRDPRLRYSIICPYDTIKALDNNPPATNNEPEYVMRWPWAAAKAYTNGVGKDDLIPGILPDLTANSENLFYLHRKFAGEGHEFLYRLANPIDEPLIRYADVLLMWAEALVELDRLPEAQAKVKQVRDRVGMPTMAANFGDKVTARDYVRDERRRELVNEGINFFDEMRWRTLKETKFDKSEDGTQRAWGAASAAVKISWPGDFYYVWGVPKGEVDKNTNLTRTPGWIY</sequence>
<keyword evidence="5" id="KW-0998">Cell outer membrane</keyword>
<dbReference type="InterPro" id="IPR012944">
    <property type="entry name" value="SusD_RagB_dom"/>
</dbReference>
<evidence type="ECO:0000256" key="2">
    <source>
        <dbReference type="ARBA" id="ARBA00006275"/>
    </source>
</evidence>
<organism evidence="9 10">
    <name type="scientific">Sphingobacterium wenxiniae</name>
    <dbReference type="NCBI Taxonomy" id="683125"/>
    <lineage>
        <taxon>Bacteria</taxon>
        <taxon>Pseudomonadati</taxon>
        <taxon>Bacteroidota</taxon>
        <taxon>Sphingobacteriia</taxon>
        <taxon>Sphingobacteriales</taxon>
        <taxon>Sphingobacteriaceae</taxon>
        <taxon>Sphingobacterium</taxon>
    </lineage>
</organism>
<feature type="chain" id="PRO_5011522118" evidence="6">
    <location>
        <begin position="23"/>
        <end position="646"/>
    </location>
</feature>
<keyword evidence="4" id="KW-0472">Membrane</keyword>
<keyword evidence="3 6" id="KW-0732">Signal</keyword>